<accession>A0ABR4EEM8</accession>
<proteinExistence type="predicted"/>
<name>A0ABR4EEM8_9PEZI</name>
<comment type="caution">
    <text evidence="2">The sequence shown here is derived from an EMBL/GenBank/DDBJ whole genome shotgun (WGS) entry which is preliminary data.</text>
</comment>
<protein>
    <submittedName>
        <fullName evidence="2">Uncharacterized protein</fullName>
    </submittedName>
</protein>
<dbReference type="Proteomes" id="UP001600888">
    <property type="component" value="Unassembled WGS sequence"/>
</dbReference>
<feature type="region of interest" description="Disordered" evidence="1">
    <location>
        <begin position="201"/>
        <end position="236"/>
    </location>
</feature>
<evidence type="ECO:0000313" key="3">
    <source>
        <dbReference type="Proteomes" id="UP001600888"/>
    </source>
</evidence>
<keyword evidence="3" id="KW-1185">Reference proteome</keyword>
<evidence type="ECO:0000256" key="1">
    <source>
        <dbReference type="SAM" id="MobiDB-lite"/>
    </source>
</evidence>
<evidence type="ECO:0000313" key="2">
    <source>
        <dbReference type="EMBL" id="KAL2280766.1"/>
    </source>
</evidence>
<organism evidence="2 3">
    <name type="scientific">Diaporthe vaccinii</name>
    <dbReference type="NCBI Taxonomy" id="105482"/>
    <lineage>
        <taxon>Eukaryota</taxon>
        <taxon>Fungi</taxon>
        <taxon>Dikarya</taxon>
        <taxon>Ascomycota</taxon>
        <taxon>Pezizomycotina</taxon>
        <taxon>Sordariomycetes</taxon>
        <taxon>Sordariomycetidae</taxon>
        <taxon>Diaporthales</taxon>
        <taxon>Diaporthaceae</taxon>
        <taxon>Diaporthe</taxon>
        <taxon>Diaporthe eres species complex</taxon>
    </lineage>
</organism>
<sequence length="236" mass="25240">MQLTVCNLRDLAKRDSSRSCSDLRLAVAEGGDDSCGHDLRSDDLSITHLAGVATALHDENLNRRTLWSPRAVVQVEKVAARALIEDSRAAEREGAVSARREASSEDGASLGRLVKLELVVCGDVTGAGLRVLEDSVLEGSNQNAVAGAVIALLFETEWTYGNSVGVTLHGTLDLRNGDLKGARIGGDAACRRARLRRDCRRNTLSGDKSRQKGEGEDDGRKHGGVVGKRRDVLLSS</sequence>
<reference evidence="2 3" key="1">
    <citation type="submission" date="2024-03" db="EMBL/GenBank/DDBJ databases">
        <title>A high-quality draft genome sequence of Diaporthe vaccinii, a causative agent of upright dieback and viscid rot disease in cranberry plants.</title>
        <authorList>
            <person name="Sarrasin M."/>
            <person name="Lang B.F."/>
            <person name="Burger G."/>
        </authorList>
    </citation>
    <scope>NUCLEOTIDE SEQUENCE [LARGE SCALE GENOMIC DNA]</scope>
    <source>
        <strain evidence="2 3">IS7</strain>
    </source>
</reference>
<gene>
    <name evidence="2" type="ORF">FJTKL_12278</name>
</gene>
<dbReference type="EMBL" id="JBAWTH010000063">
    <property type="protein sequence ID" value="KAL2280766.1"/>
    <property type="molecule type" value="Genomic_DNA"/>
</dbReference>
<feature type="compositionally biased region" description="Basic and acidic residues" evidence="1">
    <location>
        <begin position="207"/>
        <end position="221"/>
    </location>
</feature>